<reference evidence="4" key="1">
    <citation type="submission" date="2010-12" db="EMBL/GenBank/DDBJ databases">
        <title>Complete sequence of chromosome 2 of Asticcacaulis excentricus CB 48.</title>
        <authorList>
            <consortium name="US DOE Joint Genome Institute"/>
            <person name="Lucas S."/>
            <person name="Copeland A."/>
            <person name="Lapidus A."/>
            <person name="Cheng J.-F."/>
            <person name="Bruce D."/>
            <person name="Goodwin L."/>
            <person name="Pitluck S."/>
            <person name="Teshima H."/>
            <person name="Davenport K."/>
            <person name="Detter J.C."/>
            <person name="Han C."/>
            <person name="Tapia R."/>
            <person name="Land M."/>
            <person name="Hauser L."/>
            <person name="Jeffries C."/>
            <person name="Kyrpides N."/>
            <person name="Ivanova N."/>
            <person name="Ovchinnikova G."/>
            <person name="Brun Y.V."/>
            <person name="Woyke T."/>
        </authorList>
    </citation>
    <scope>NUCLEOTIDE SEQUENCE [LARGE SCALE GENOMIC DNA]</scope>
    <source>
        <strain evidence="4">ATCC 15261 / DSM 4724 / KCTC 12464 / NCIMB 9791 / VKM B-1370 / CB 48</strain>
    </source>
</reference>
<evidence type="ECO:0000256" key="1">
    <source>
        <dbReference type="SAM" id="Coils"/>
    </source>
</evidence>
<dbReference type="HOGENOM" id="CLU_065326_1_0_5"/>
<proteinExistence type="predicted"/>
<dbReference type="KEGG" id="aex:Astex_2485"/>
<protein>
    <submittedName>
        <fullName evidence="3">P-type conjugative transfer protein TrbJ</fullName>
    </submittedName>
</protein>
<name>E8RUT6_ASTEC</name>
<dbReference type="OrthoDB" id="9807335at2"/>
<evidence type="ECO:0000313" key="4">
    <source>
        <dbReference type="Proteomes" id="UP000001492"/>
    </source>
</evidence>
<evidence type="ECO:0000256" key="2">
    <source>
        <dbReference type="SAM" id="SignalP"/>
    </source>
</evidence>
<dbReference type="Proteomes" id="UP000001492">
    <property type="component" value="Chromosome 2"/>
</dbReference>
<sequence>MSHNALRRFSIALMMGASLAGLSAPVSAQIAVFDPTNYTQNILQATRALQTINNQIQSLQNEAQMIRDMATELKRLDVSALLKLNKDIAAINDLMKEAKGIAFTLSQTRAALKAQFPQGYDLSISGRGLSAQADARWHSAMDAFQQTLLVQSQISEALQSDAGTLNDLVRASESADGGLQAQQAANQLSALVAKQQMQITALMAAQYRAEALDAARKAEGEAAARAATRKFLGSGKAYTAQ</sequence>
<accession>E8RUT6</accession>
<dbReference type="eggNOG" id="COG5314">
    <property type="taxonomic scope" value="Bacteria"/>
</dbReference>
<gene>
    <name evidence="3" type="ordered locus">Astex_2485</name>
</gene>
<dbReference type="NCBIfam" id="TIGR02780">
    <property type="entry name" value="TrbJ_Ti"/>
    <property type="match status" value="1"/>
</dbReference>
<keyword evidence="2" id="KW-0732">Signal</keyword>
<keyword evidence="4" id="KW-1185">Reference proteome</keyword>
<feature type="signal peptide" evidence="2">
    <location>
        <begin position="1"/>
        <end position="28"/>
    </location>
</feature>
<dbReference type="InterPro" id="IPR014147">
    <property type="entry name" value="T4SS_TrbJ"/>
</dbReference>
<evidence type="ECO:0000313" key="3">
    <source>
        <dbReference type="EMBL" id="ADU14136.1"/>
    </source>
</evidence>
<dbReference type="STRING" id="573065.Astex_2485"/>
<keyword evidence="1" id="KW-0175">Coiled coil</keyword>
<dbReference type="EMBL" id="CP002396">
    <property type="protein sequence ID" value="ADU14136.1"/>
    <property type="molecule type" value="Genomic_DNA"/>
</dbReference>
<organism evidence="3 4">
    <name type="scientific">Asticcacaulis excentricus (strain ATCC 15261 / DSM 4724 / KCTC 12464 / NCIMB 9791 / VKM B-1370 / CB 48)</name>
    <dbReference type="NCBI Taxonomy" id="573065"/>
    <lineage>
        <taxon>Bacteria</taxon>
        <taxon>Pseudomonadati</taxon>
        <taxon>Pseudomonadota</taxon>
        <taxon>Alphaproteobacteria</taxon>
        <taxon>Caulobacterales</taxon>
        <taxon>Caulobacteraceae</taxon>
        <taxon>Asticcacaulis</taxon>
    </lineage>
</organism>
<dbReference type="AlphaFoldDB" id="E8RUT6"/>
<dbReference type="RefSeq" id="WP_013479960.1">
    <property type="nucleotide sequence ID" value="NC_014817.1"/>
</dbReference>
<feature type="chain" id="PRO_5003227059" evidence="2">
    <location>
        <begin position="29"/>
        <end position="241"/>
    </location>
</feature>
<dbReference type="NCBIfam" id="NF010448">
    <property type="entry name" value="PRK13874.1"/>
    <property type="match status" value="1"/>
</dbReference>
<feature type="coiled-coil region" evidence="1">
    <location>
        <begin position="42"/>
        <end position="76"/>
    </location>
</feature>